<dbReference type="Proteomes" id="UP000186817">
    <property type="component" value="Unassembled WGS sequence"/>
</dbReference>
<comment type="caution">
    <text evidence="1">The sequence shown here is derived from an EMBL/GenBank/DDBJ whole genome shotgun (WGS) entry which is preliminary data.</text>
</comment>
<dbReference type="OrthoDB" id="10306184at2759"/>
<evidence type="ECO:0000313" key="1">
    <source>
        <dbReference type="EMBL" id="OLP80422.1"/>
    </source>
</evidence>
<dbReference type="AlphaFoldDB" id="A0A1Q9CBX2"/>
<dbReference type="EMBL" id="LSRX01001381">
    <property type="protein sequence ID" value="OLP80422.1"/>
    <property type="molecule type" value="Genomic_DNA"/>
</dbReference>
<reference evidence="1 2" key="1">
    <citation type="submission" date="2016-02" db="EMBL/GenBank/DDBJ databases">
        <title>Genome analysis of coral dinoflagellate symbionts highlights evolutionary adaptations to a symbiotic lifestyle.</title>
        <authorList>
            <person name="Aranda M."/>
            <person name="Li Y."/>
            <person name="Liew Y.J."/>
            <person name="Baumgarten S."/>
            <person name="Simakov O."/>
            <person name="Wilson M."/>
            <person name="Piel J."/>
            <person name="Ashoor H."/>
            <person name="Bougouffa S."/>
            <person name="Bajic V.B."/>
            <person name="Ryu T."/>
            <person name="Ravasi T."/>
            <person name="Bayer T."/>
            <person name="Micklem G."/>
            <person name="Kim H."/>
            <person name="Bhak J."/>
            <person name="Lajeunesse T.C."/>
            <person name="Voolstra C.R."/>
        </authorList>
    </citation>
    <scope>NUCLEOTIDE SEQUENCE [LARGE SCALE GENOMIC DNA]</scope>
    <source>
        <strain evidence="1 2">CCMP2467</strain>
    </source>
</reference>
<name>A0A1Q9CBX2_SYMMI</name>
<organism evidence="1 2">
    <name type="scientific">Symbiodinium microadriaticum</name>
    <name type="common">Dinoflagellate</name>
    <name type="synonym">Zooxanthella microadriatica</name>
    <dbReference type="NCBI Taxonomy" id="2951"/>
    <lineage>
        <taxon>Eukaryota</taxon>
        <taxon>Sar</taxon>
        <taxon>Alveolata</taxon>
        <taxon>Dinophyceae</taxon>
        <taxon>Suessiales</taxon>
        <taxon>Symbiodiniaceae</taxon>
        <taxon>Symbiodinium</taxon>
    </lineage>
</organism>
<gene>
    <name evidence="1" type="ORF">AK812_SmicGene39172</name>
</gene>
<evidence type="ECO:0000313" key="2">
    <source>
        <dbReference type="Proteomes" id="UP000186817"/>
    </source>
</evidence>
<sequence>MAGTGRGARRPKEKGWVKFTKAPIFPAVVEAAPGDDSVYAGEESLASCGGSGVLPATGPSRSEQPEACTGVPKSWQGPLALEFSSGKRRAVLSLLVRHLRCRTLLVGMGNALLDRLFAGGAPGRLHVDPAQTAEPGPRSTQRGLGLCWSQRGGHHLEGCRWRGGVSTSRSGGLVKSRAPSPAYRQDRWCRASEAVVREQSLSVSRSCPGSRWACKLPS</sequence>
<proteinExistence type="predicted"/>
<keyword evidence="2" id="KW-1185">Reference proteome</keyword>
<accession>A0A1Q9CBX2</accession>
<protein>
    <submittedName>
        <fullName evidence="1">Uncharacterized protein</fullName>
    </submittedName>
</protein>